<proteinExistence type="predicted"/>
<name>A0A163XMW4_9BACL</name>
<accession>A0A163XMW4</accession>
<comment type="caution">
    <text evidence="1">The sequence shown here is derived from an EMBL/GenBank/DDBJ whole genome shotgun (WGS) entry which is preliminary data.</text>
</comment>
<gene>
    <name evidence="1" type="ORF">AV654_19425</name>
</gene>
<evidence type="ECO:0000313" key="2">
    <source>
        <dbReference type="Proteomes" id="UP000076563"/>
    </source>
</evidence>
<dbReference type="RefSeq" id="WP_063183055.1">
    <property type="nucleotide sequence ID" value="NZ_LQRA01000057.1"/>
</dbReference>
<dbReference type="Proteomes" id="UP000076563">
    <property type="component" value="Unassembled WGS sequence"/>
</dbReference>
<reference evidence="2" key="1">
    <citation type="submission" date="2016-01" db="EMBL/GenBank/DDBJ databases">
        <title>Draft genome of Chromobacterium sp. F49.</title>
        <authorList>
            <person name="Hong K.W."/>
        </authorList>
    </citation>
    <scope>NUCLEOTIDE SEQUENCE [LARGE SCALE GENOMIC DNA]</scope>
    <source>
        <strain evidence="2">M63</strain>
    </source>
</reference>
<sequence length="162" mass="19025">MKCKACHGSLSLDRINFDITITEEIWERKKVVGTQEVACVVEDVLVERCDSCGEIQFTSAGLEHIERERTFFENQGLYIRITELSKLSYSEIAERWGDNKQRQDIYQYVKDLNKGGRANGRMFLLTAFKFAQILNYPFTDLFEFRPIIVQDGKYYLTKEKQR</sequence>
<keyword evidence="2" id="KW-1185">Reference proteome</keyword>
<dbReference type="AlphaFoldDB" id="A0A163XMW4"/>
<evidence type="ECO:0008006" key="3">
    <source>
        <dbReference type="Google" id="ProtNLM"/>
    </source>
</evidence>
<evidence type="ECO:0000313" key="1">
    <source>
        <dbReference type="EMBL" id="KZE78148.1"/>
    </source>
</evidence>
<organism evidence="1 2">
    <name type="scientific">Paenibacillus elgii</name>
    <dbReference type="NCBI Taxonomy" id="189691"/>
    <lineage>
        <taxon>Bacteria</taxon>
        <taxon>Bacillati</taxon>
        <taxon>Bacillota</taxon>
        <taxon>Bacilli</taxon>
        <taxon>Bacillales</taxon>
        <taxon>Paenibacillaceae</taxon>
        <taxon>Paenibacillus</taxon>
    </lineage>
</organism>
<dbReference type="EMBL" id="LQRA01000057">
    <property type="protein sequence ID" value="KZE78148.1"/>
    <property type="molecule type" value="Genomic_DNA"/>
</dbReference>
<protein>
    <recommendedName>
        <fullName evidence="3">YgiT-type zinc finger protein</fullName>
    </recommendedName>
</protein>